<evidence type="ECO:0000313" key="3">
    <source>
        <dbReference type="Proteomes" id="UP000185812"/>
    </source>
</evidence>
<dbReference type="STRING" id="633813.SAMN04488087_1424"/>
<proteinExistence type="predicted"/>
<keyword evidence="3" id="KW-1185">Reference proteome</keyword>
<feature type="compositionally biased region" description="Basic and acidic residues" evidence="1">
    <location>
        <begin position="38"/>
        <end position="62"/>
    </location>
</feature>
<evidence type="ECO:0000256" key="1">
    <source>
        <dbReference type="SAM" id="MobiDB-lite"/>
    </source>
</evidence>
<protein>
    <submittedName>
        <fullName evidence="2">Uncharacterized protein</fullName>
    </submittedName>
</protein>
<evidence type="ECO:0000313" key="2">
    <source>
        <dbReference type="EMBL" id="SHK57173.1"/>
    </source>
</evidence>
<dbReference type="Proteomes" id="UP000185812">
    <property type="component" value="Unassembled WGS sequence"/>
</dbReference>
<dbReference type="RefSeq" id="WP_143149583.1">
    <property type="nucleotide sequence ID" value="NZ_FRAU01000004.1"/>
</dbReference>
<dbReference type="EMBL" id="FRAU01000004">
    <property type="protein sequence ID" value="SHK57173.1"/>
    <property type="molecule type" value="Genomic_DNA"/>
</dbReference>
<reference evidence="3" key="1">
    <citation type="submission" date="2016-11" db="EMBL/GenBank/DDBJ databases">
        <authorList>
            <person name="Varghese N."/>
            <person name="Submissions S."/>
        </authorList>
    </citation>
    <scope>NUCLEOTIDE SEQUENCE [LARGE SCALE GENOMIC DNA]</scope>
    <source>
        <strain evidence="3">DSM 22212</strain>
    </source>
</reference>
<dbReference type="AlphaFoldDB" id="A0A1M6TJT8"/>
<accession>A0A1M6TJT8</accession>
<feature type="region of interest" description="Disordered" evidence="1">
    <location>
        <begin position="1"/>
        <end position="26"/>
    </location>
</feature>
<gene>
    <name evidence="2" type="ORF">SAMN04488087_1424</name>
</gene>
<feature type="region of interest" description="Disordered" evidence="1">
    <location>
        <begin position="38"/>
        <end position="67"/>
    </location>
</feature>
<organism evidence="2 3">
    <name type="scientific">Rhodothermus profundi</name>
    <dbReference type="NCBI Taxonomy" id="633813"/>
    <lineage>
        <taxon>Bacteria</taxon>
        <taxon>Pseudomonadati</taxon>
        <taxon>Rhodothermota</taxon>
        <taxon>Rhodothermia</taxon>
        <taxon>Rhodothermales</taxon>
        <taxon>Rhodothermaceae</taxon>
        <taxon>Rhodothermus</taxon>
    </lineage>
</organism>
<name>A0A1M6TJT8_9BACT</name>
<sequence>MRMRHGRRLPSALPAPATGPVEVWDRSDNPVQRHWRLFREGAPDPDAGDRRKDRPDPGEAGKTHRGSFEMIWTLPRDACVWEVNRETEAPTSRETGHDFQIAVDLDAYVQFLCSERDLGGTAN</sequence>